<proteinExistence type="predicted"/>
<evidence type="ECO:0000313" key="3">
    <source>
        <dbReference type="Proteomes" id="UP000539953"/>
    </source>
</evidence>
<dbReference type="Proteomes" id="UP000539953">
    <property type="component" value="Unassembled WGS sequence"/>
</dbReference>
<accession>A0A7W8D110</accession>
<sequence length="437" mass="50566">MWKYRCKSHLITLLISFAGGVLLMALALHANLDSYRELVNMVINTYEQSGVNQLTSAQSAAMSKYLMAHPEIFYIVSGLSISGFFNLILLAQWLMSQYNVHPLVILFLVFLVPDLMFMIGAILVIPMIIVCIYGMVTLRTSVQSDFRKASLTAENEILKVYRLHHEFREDVKPIVDEVRHTERRVTAIYALGVVAVIVVTVMISNFWVLLIAFLFFMFAFNYLLHYRANAVIPMAALLYEQCDPEACASAVFLYSKRGRRLKLRQQTLLAQSLIYLDDAELAQDVLITYPRKDQASMLQYWSLMAYVDYLLKDDDALQRCKEEAAKIQLRYGRTGVMIQSEELRSIQNKIDLMNGELNVCRKYYLEAYRKAKFPFQRVDASYYIGLISFVEEDYPLAKMYFEKVTELGNKMSFVKRAQKYLEKIQGMHIDTDMNYES</sequence>
<dbReference type="EMBL" id="JACHHK010000006">
    <property type="protein sequence ID" value="MBB5183575.1"/>
    <property type="molecule type" value="Genomic_DNA"/>
</dbReference>
<keyword evidence="1" id="KW-1133">Transmembrane helix</keyword>
<evidence type="ECO:0000256" key="1">
    <source>
        <dbReference type="SAM" id="Phobius"/>
    </source>
</evidence>
<evidence type="ECO:0000313" key="2">
    <source>
        <dbReference type="EMBL" id="MBB5183575.1"/>
    </source>
</evidence>
<feature type="transmembrane region" description="Helical" evidence="1">
    <location>
        <begin position="187"/>
        <end position="220"/>
    </location>
</feature>
<dbReference type="RefSeq" id="WP_183328874.1">
    <property type="nucleotide sequence ID" value="NZ_JACHHK010000006.1"/>
</dbReference>
<name>A0A7W8D110_9FIRM</name>
<dbReference type="AlphaFoldDB" id="A0A7W8D110"/>
<keyword evidence="1" id="KW-0812">Transmembrane</keyword>
<protein>
    <submittedName>
        <fullName evidence="2">Uncharacterized protein</fullName>
    </submittedName>
</protein>
<feature type="transmembrane region" description="Helical" evidence="1">
    <location>
        <begin position="72"/>
        <end position="91"/>
    </location>
</feature>
<feature type="transmembrane region" description="Helical" evidence="1">
    <location>
        <begin position="103"/>
        <end position="136"/>
    </location>
</feature>
<keyword evidence="1" id="KW-0472">Membrane</keyword>
<comment type="caution">
    <text evidence="2">The sequence shown here is derived from an EMBL/GenBank/DDBJ whole genome shotgun (WGS) entry which is preliminary data.</text>
</comment>
<reference evidence="2 3" key="1">
    <citation type="submission" date="2020-08" db="EMBL/GenBank/DDBJ databases">
        <title>Genomic Encyclopedia of Type Strains, Phase IV (KMG-IV): sequencing the most valuable type-strain genomes for metagenomic binning, comparative biology and taxonomic classification.</title>
        <authorList>
            <person name="Goeker M."/>
        </authorList>
    </citation>
    <scope>NUCLEOTIDE SEQUENCE [LARGE SCALE GENOMIC DNA]</scope>
    <source>
        <strain evidence="2 3">DSM 25799</strain>
    </source>
</reference>
<organism evidence="2 3">
    <name type="scientific">Catenisphaera adipataccumulans</name>
    <dbReference type="NCBI Taxonomy" id="700500"/>
    <lineage>
        <taxon>Bacteria</taxon>
        <taxon>Bacillati</taxon>
        <taxon>Bacillota</taxon>
        <taxon>Erysipelotrichia</taxon>
        <taxon>Erysipelotrichales</taxon>
        <taxon>Erysipelotrichaceae</taxon>
        <taxon>Catenisphaera</taxon>
    </lineage>
</organism>
<keyword evidence="3" id="KW-1185">Reference proteome</keyword>
<gene>
    <name evidence="2" type="ORF">HNQ47_001610</name>
</gene>